<dbReference type="HOGENOM" id="CLU_3291005_0_0_4"/>
<proteinExistence type="predicted"/>
<accession>C4GGV0</accession>
<dbReference type="AlphaFoldDB" id="C4GGV0"/>
<gene>
    <name evidence="1" type="ORF">GCWU000324_01369</name>
</gene>
<protein>
    <submittedName>
        <fullName evidence="1">Uncharacterized protein</fullName>
    </submittedName>
</protein>
<dbReference type="STRING" id="629741.GCWU000324_01369"/>
<keyword evidence="2" id="KW-1185">Reference proteome</keyword>
<name>C4GGV0_9NEIS</name>
<dbReference type="EMBL" id="ACJW02000002">
    <property type="protein sequence ID" value="EEP69455.1"/>
    <property type="molecule type" value="Genomic_DNA"/>
</dbReference>
<evidence type="ECO:0000313" key="1">
    <source>
        <dbReference type="EMBL" id="EEP69455.1"/>
    </source>
</evidence>
<organism evidence="1 2">
    <name type="scientific">Kingella oralis ATCC 51147</name>
    <dbReference type="NCBI Taxonomy" id="629741"/>
    <lineage>
        <taxon>Bacteria</taxon>
        <taxon>Pseudomonadati</taxon>
        <taxon>Pseudomonadota</taxon>
        <taxon>Betaproteobacteria</taxon>
        <taxon>Neisseriales</taxon>
        <taxon>Neisseriaceae</taxon>
        <taxon>Kingella</taxon>
    </lineage>
</organism>
<evidence type="ECO:0000313" key="2">
    <source>
        <dbReference type="Proteomes" id="UP000003009"/>
    </source>
</evidence>
<dbReference type="Proteomes" id="UP000003009">
    <property type="component" value="Unassembled WGS sequence"/>
</dbReference>
<reference evidence="1" key="1">
    <citation type="submission" date="2009-04" db="EMBL/GenBank/DDBJ databases">
        <authorList>
            <person name="Weinstock G."/>
            <person name="Sodergren E."/>
            <person name="Clifton S."/>
            <person name="Fulton L."/>
            <person name="Fulton B."/>
            <person name="Courtney L."/>
            <person name="Fronick C."/>
            <person name="Harrison M."/>
            <person name="Strong C."/>
            <person name="Farmer C."/>
            <person name="Delahaunty K."/>
            <person name="Markovic C."/>
            <person name="Hall O."/>
            <person name="Minx P."/>
            <person name="Tomlinson C."/>
            <person name="Mitreva M."/>
            <person name="Nelson J."/>
            <person name="Hou S."/>
            <person name="Wollam A."/>
            <person name="Pepin K.H."/>
            <person name="Johnson M."/>
            <person name="Bhonagiri V."/>
            <person name="Nash W.E."/>
            <person name="Warren W."/>
            <person name="Chinwalla A."/>
            <person name="Mardis E.R."/>
            <person name="Wilson R.K."/>
        </authorList>
    </citation>
    <scope>NUCLEOTIDE SEQUENCE [LARGE SCALE GENOMIC DNA]</scope>
    <source>
        <strain evidence="1">ATCC 51147</strain>
    </source>
</reference>
<sequence>MFVDNCPILPQSSKSPLSQYKTNNYNVRIFVKLCKQSENS</sequence>
<comment type="caution">
    <text evidence="1">The sequence shown here is derived from an EMBL/GenBank/DDBJ whole genome shotgun (WGS) entry which is preliminary data.</text>
</comment>